<accession>A0A9P8M0F9</accession>
<evidence type="ECO:0000313" key="1">
    <source>
        <dbReference type="EMBL" id="KAH0577302.1"/>
    </source>
</evidence>
<keyword evidence="2" id="KW-1185">Reference proteome</keyword>
<protein>
    <submittedName>
        <fullName evidence="1">Uncharacterized protein</fullName>
    </submittedName>
</protein>
<dbReference type="EMBL" id="AUWU02000001">
    <property type="protein sequence ID" value="KAH0577302.1"/>
    <property type="molecule type" value="Genomic_DNA"/>
</dbReference>
<dbReference type="KEGG" id="ssao:94294676"/>
<dbReference type="AlphaFoldDB" id="A0A9P8M0F9"/>
<dbReference type="GeneID" id="94294676"/>
<reference evidence="1 2" key="1">
    <citation type="journal article" date="2014" name="PLoS Genet.">
        <title>The Genome of Spironucleus salmonicida Highlights a Fish Pathogen Adapted to Fluctuating Environments.</title>
        <authorList>
            <person name="Xu F."/>
            <person name="Jerlstrom-Hultqvist J."/>
            <person name="Einarsson E."/>
            <person name="Astvaldsson A."/>
            <person name="Svard S.G."/>
            <person name="Andersson J.O."/>
        </authorList>
    </citation>
    <scope>NUCLEOTIDE SEQUENCE [LARGE SCALE GENOMIC DNA]</scope>
    <source>
        <strain evidence="1 2">ATCC 50377</strain>
    </source>
</reference>
<dbReference type="Proteomes" id="UP000018208">
    <property type="component" value="Unassembled WGS sequence"/>
</dbReference>
<name>A0A9P8M0F9_9EUKA</name>
<sequence>MIIQNQKMPVESVNARYAFRSRQIIQTRQFSQNNSQVTLKPVVHVYPKLHIQMTQKPISIDYLGYLNKFRTDFTKFNELIKITPSKPAKRVTIPMPIAQCRQPIIENQKPTKRNIPQKQVNKQADRPTVTQKLQTMDLDDILFL</sequence>
<gene>
    <name evidence="1" type="ORF">SS50377_20653</name>
</gene>
<comment type="caution">
    <text evidence="1">The sequence shown here is derived from an EMBL/GenBank/DDBJ whole genome shotgun (WGS) entry which is preliminary data.</text>
</comment>
<evidence type="ECO:0000313" key="2">
    <source>
        <dbReference type="Proteomes" id="UP000018208"/>
    </source>
</evidence>
<dbReference type="RefSeq" id="XP_067768075.1">
    <property type="nucleotide sequence ID" value="XM_067904593.1"/>
</dbReference>
<proteinExistence type="predicted"/>
<organism evidence="1 2">
    <name type="scientific">Spironucleus salmonicida</name>
    <dbReference type="NCBI Taxonomy" id="348837"/>
    <lineage>
        <taxon>Eukaryota</taxon>
        <taxon>Metamonada</taxon>
        <taxon>Diplomonadida</taxon>
        <taxon>Hexamitidae</taxon>
        <taxon>Hexamitinae</taxon>
        <taxon>Spironucleus</taxon>
    </lineage>
</organism>